<accession>G7DUZ5</accession>
<dbReference type="GO" id="GO:0012505">
    <property type="term" value="C:endomembrane system"/>
    <property type="evidence" value="ECO:0007669"/>
    <property type="project" value="UniProtKB-SubCell"/>
</dbReference>
<dbReference type="PANTHER" id="PTHR10811">
    <property type="entry name" value="FRINGE-RELATED"/>
    <property type="match status" value="1"/>
</dbReference>
<organism evidence="10 11">
    <name type="scientific">Mixia osmundae (strain CBS 9802 / IAM 14324 / JCM 22182 / KY 12970)</name>
    <dbReference type="NCBI Taxonomy" id="764103"/>
    <lineage>
        <taxon>Eukaryota</taxon>
        <taxon>Fungi</taxon>
        <taxon>Dikarya</taxon>
        <taxon>Basidiomycota</taxon>
        <taxon>Pucciniomycotina</taxon>
        <taxon>Mixiomycetes</taxon>
        <taxon>Mixiales</taxon>
        <taxon>Mixiaceae</taxon>
        <taxon>Mixia</taxon>
    </lineage>
</organism>
<dbReference type="Pfam" id="PF02434">
    <property type="entry name" value="Fringe"/>
    <property type="match status" value="1"/>
</dbReference>
<dbReference type="OrthoDB" id="2187549at2759"/>
<evidence type="ECO:0000256" key="3">
    <source>
        <dbReference type="ARBA" id="ARBA00022679"/>
    </source>
</evidence>
<protein>
    <recommendedName>
        <fullName evidence="9">Fringe-like glycosyltransferase domain-containing protein</fullName>
    </recommendedName>
</protein>
<gene>
    <name evidence="10" type="primary">Mo01057</name>
    <name evidence="10" type="ORF">E5Q_01057</name>
</gene>
<dbReference type="InParanoid" id="G7DUZ5"/>
<keyword evidence="3" id="KW-0808">Transferase</keyword>
<evidence type="ECO:0000256" key="7">
    <source>
        <dbReference type="ARBA" id="ARBA00023136"/>
    </source>
</evidence>
<comment type="subcellular location">
    <subcellularLocation>
        <location evidence="8">Endomembrane system</location>
        <topology evidence="8">Single-pass membrane protein</topology>
    </subcellularLocation>
    <subcellularLocation>
        <location evidence="1">Membrane</location>
        <topology evidence="1">Single-pass type II membrane protein</topology>
    </subcellularLocation>
</comment>
<dbReference type="Gene3D" id="3.90.550.50">
    <property type="match status" value="1"/>
</dbReference>
<keyword evidence="6" id="KW-1133">Transmembrane helix</keyword>
<keyword evidence="11" id="KW-1185">Reference proteome</keyword>
<sequence>MDSLAFVFGARIRQIDDWLPNWHTLMRDHPGATCTIVIVSTSERHVDDMVQRMHAVHLDCKIELSTHRDVRRDYALAPLSAQQHHKDSTGHWPDYVIVSDDDTVYLDMRQYRRMLSRYDPSIPYFIGSASDTAQRRHVEGAFAYGGASMIITSALLGSMHGNYEQCLEDLPKEEFGGGDLYLALCTSRAIGLQPQRTAHRARDMTEFFNFQSGLHQCDYTGNGDGFYQSGERFLTLHHFLSKIFSKPFPAFIDHQISLRCTVLAAQRIGGQNLYKRFVFEQGRQLWVPGHSFTRYSRPIAQEDFALMEVTMKEVYFLEPTRPGITEGIDASVEENTKQTFYLSATSARSPTSTVLGYTASDNSTMTILVHHEAVDI</sequence>
<dbReference type="STRING" id="764103.G7DUZ5"/>
<evidence type="ECO:0000313" key="11">
    <source>
        <dbReference type="Proteomes" id="UP000009131"/>
    </source>
</evidence>
<evidence type="ECO:0000256" key="4">
    <source>
        <dbReference type="ARBA" id="ARBA00022692"/>
    </source>
</evidence>
<dbReference type="EMBL" id="BABT02000034">
    <property type="protein sequence ID" value="GAA94405.1"/>
    <property type="molecule type" value="Genomic_DNA"/>
</dbReference>
<dbReference type="AlphaFoldDB" id="G7DUZ5"/>
<dbReference type="GO" id="GO:0016757">
    <property type="term" value="F:glycosyltransferase activity"/>
    <property type="evidence" value="ECO:0007669"/>
    <property type="project" value="UniProtKB-KW"/>
</dbReference>
<dbReference type="RefSeq" id="XP_014565848.1">
    <property type="nucleotide sequence ID" value="XM_014710362.1"/>
</dbReference>
<comment type="caution">
    <text evidence="10">The sequence shown here is derived from an EMBL/GenBank/DDBJ whole genome shotgun (WGS) entry which is preliminary data.</text>
</comment>
<evidence type="ECO:0000256" key="6">
    <source>
        <dbReference type="ARBA" id="ARBA00022989"/>
    </source>
</evidence>
<dbReference type="eggNOG" id="KOG2246">
    <property type="taxonomic scope" value="Eukaryota"/>
</dbReference>
<evidence type="ECO:0000313" key="10">
    <source>
        <dbReference type="EMBL" id="GAA94405.1"/>
    </source>
</evidence>
<keyword evidence="2" id="KW-0328">Glycosyltransferase</keyword>
<evidence type="ECO:0000259" key="9">
    <source>
        <dbReference type="Pfam" id="PF02434"/>
    </source>
</evidence>
<reference evidence="10 11" key="1">
    <citation type="journal article" date="2011" name="J. Gen. Appl. Microbiol.">
        <title>Draft genome sequencing of the enigmatic basidiomycete Mixia osmundae.</title>
        <authorList>
            <person name="Nishida H."/>
            <person name="Nagatsuka Y."/>
            <person name="Sugiyama J."/>
        </authorList>
    </citation>
    <scope>NUCLEOTIDE SEQUENCE [LARGE SCALE GENOMIC DNA]</scope>
    <source>
        <strain evidence="11">CBS 9802 / IAM 14324 / JCM 22182 / KY 12970</strain>
    </source>
</reference>
<reference evidence="10 11" key="2">
    <citation type="journal article" date="2012" name="Open Biol.">
        <title>Characteristics of nucleosomes and linker DNA regions on the genome of the basidiomycete Mixia osmundae revealed by mono- and dinucleosome mapping.</title>
        <authorList>
            <person name="Nishida H."/>
            <person name="Kondo S."/>
            <person name="Matsumoto T."/>
            <person name="Suzuki Y."/>
            <person name="Yoshikawa H."/>
            <person name="Taylor T.D."/>
            <person name="Sugiyama J."/>
        </authorList>
    </citation>
    <scope>NUCLEOTIDE SEQUENCE [LARGE SCALE GENOMIC DNA]</scope>
    <source>
        <strain evidence="11">CBS 9802 / IAM 14324 / JCM 22182 / KY 12970</strain>
    </source>
</reference>
<name>G7DUZ5_MIXOS</name>
<dbReference type="Proteomes" id="UP000009131">
    <property type="component" value="Unassembled WGS sequence"/>
</dbReference>
<keyword evidence="4" id="KW-0812">Transmembrane</keyword>
<evidence type="ECO:0000256" key="8">
    <source>
        <dbReference type="ARBA" id="ARBA00037847"/>
    </source>
</evidence>
<keyword evidence="5" id="KW-0735">Signal-anchor</keyword>
<dbReference type="GO" id="GO:0016020">
    <property type="term" value="C:membrane"/>
    <property type="evidence" value="ECO:0007669"/>
    <property type="project" value="UniProtKB-SubCell"/>
</dbReference>
<evidence type="ECO:0000256" key="5">
    <source>
        <dbReference type="ARBA" id="ARBA00022968"/>
    </source>
</evidence>
<feature type="domain" description="Fringe-like glycosyltransferase" evidence="9">
    <location>
        <begin position="82"/>
        <end position="203"/>
    </location>
</feature>
<evidence type="ECO:0000256" key="1">
    <source>
        <dbReference type="ARBA" id="ARBA00004606"/>
    </source>
</evidence>
<evidence type="ECO:0000256" key="2">
    <source>
        <dbReference type="ARBA" id="ARBA00022676"/>
    </source>
</evidence>
<proteinExistence type="predicted"/>
<dbReference type="HOGENOM" id="CLU_735846_0_0_1"/>
<dbReference type="InterPro" id="IPR003378">
    <property type="entry name" value="Fringe-like_glycosylTrfase"/>
</dbReference>
<keyword evidence="7" id="KW-0472">Membrane</keyword>